<keyword evidence="8" id="KW-1185">Reference proteome</keyword>
<dbReference type="Proteomes" id="UP000682005">
    <property type="component" value="Chromosome 1"/>
</dbReference>
<dbReference type="STRING" id="1236517.ADJ77_01485"/>
<evidence type="ECO:0000313" key="8">
    <source>
        <dbReference type="Proteomes" id="UP000682005"/>
    </source>
</evidence>
<keyword evidence="3" id="KW-1133">Transmembrane helix</keyword>
<evidence type="ECO:0000313" key="7">
    <source>
        <dbReference type="Proteomes" id="UP000060345"/>
    </source>
</evidence>
<reference evidence="5 7" key="1">
    <citation type="submission" date="2015-07" db="EMBL/GenBank/DDBJ databases">
        <authorList>
            <person name="Noorani M."/>
        </authorList>
    </citation>
    <scope>NUCLEOTIDE SEQUENCE [LARGE SCALE GENOMIC DNA]</scope>
    <source>
        <strain evidence="5 7">W1435</strain>
    </source>
</reference>
<organism evidence="5 7">
    <name type="scientific">Prevotella fusca JCM 17724</name>
    <dbReference type="NCBI Taxonomy" id="1236517"/>
    <lineage>
        <taxon>Bacteria</taxon>
        <taxon>Pseudomonadati</taxon>
        <taxon>Bacteroidota</taxon>
        <taxon>Bacteroidia</taxon>
        <taxon>Bacteroidales</taxon>
        <taxon>Prevotellaceae</taxon>
        <taxon>Prevotella</taxon>
    </lineage>
</organism>
<dbReference type="EMBL" id="CP012074">
    <property type="protein sequence ID" value="AKU68559.1"/>
    <property type="molecule type" value="Genomic_DNA"/>
</dbReference>
<dbReference type="KEGG" id="pfus:ADJ77_01485"/>
<dbReference type="EMBL" id="CP072370">
    <property type="protein sequence ID" value="QUB87510.1"/>
    <property type="molecule type" value="Genomic_DNA"/>
</dbReference>
<dbReference type="eggNOG" id="COG1408">
    <property type="taxonomic scope" value="Bacteria"/>
</dbReference>
<feature type="transmembrane region" description="Helical" evidence="3">
    <location>
        <begin position="6"/>
        <end position="25"/>
    </location>
</feature>
<accession>A0A0K1NHK2</accession>
<dbReference type="AlphaFoldDB" id="A0A0K1NHK2"/>
<dbReference type="InterPro" id="IPR029052">
    <property type="entry name" value="Metallo-depent_PP-like"/>
</dbReference>
<sequence>MIARIVIYLILIIVLSDLYIDMHYFRKRYHITWWQRLLWWMPCIGMVIYTCALASIRNFAPADLTWMNTYLFLLGMFVGPKAIFTLTSFLGWIVRKYITHTHRNWGHYIGILLGTCAFGAFVYGLTYGVSTIQVKHVDLYFKDLPKSFDGYRIVHVSDLHLGTFDGWRKKILKAEMDSIEKQRPDLICFTGDLQNMRPQEVEKMVSVIRQPMKGTIAVLGNHDYTEYIKGDFKEKAAQEARLVAAEEKRLGWKLLRNQNSIIISPDKDSIYICGTENDGKPPFPNYSDYQKATKGISKNSFMIMLQHDPSAWRRSILPKTHAQLTLCGHTHGGQMQFFGWRPTSIRQQEDCGLYEQGGRYLYVTAGLGGLVPFRLNMPNEIAVITLHTKKQN</sequence>
<dbReference type="PANTHER" id="PTHR31302:SF31">
    <property type="entry name" value="PHOSPHODIESTERASE YAEI"/>
    <property type="match status" value="1"/>
</dbReference>
<evidence type="ECO:0000256" key="1">
    <source>
        <dbReference type="ARBA" id="ARBA00022723"/>
    </source>
</evidence>
<keyword evidence="1" id="KW-0479">Metal-binding</keyword>
<evidence type="ECO:0000256" key="3">
    <source>
        <dbReference type="SAM" id="Phobius"/>
    </source>
</evidence>
<feature type="transmembrane region" description="Helical" evidence="3">
    <location>
        <begin position="37"/>
        <end position="57"/>
    </location>
</feature>
<dbReference type="GO" id="GO:0046872">
    <property type="term" value="F:metal ion binding"/>
    <property type="evidence" value="ECO:0007669"/>
    <property type="project" value="UniProtKB-KW"/>
</dbReference>
<dbReference type="GO" id="GO:0008758">
    <property type="term" value="F:UDP-2,3-diacylglucosamine hydrolase activity"/>
    <property type="evidence" value="ECO:0007669"/>
    <property type="project" value="TreeGrafter"/>
</dbReference>
<dbReference type="SUPFAM" id="SSF56300">
    <property type="entry name" value="Metallo-dependent phosphatases"/>
    <property type="match status" value="1"/>
</dbReference>
<dbReference type="OrthoDB" id="9780884at2"/>
<feature type="transmembrane region" description="Helical" evidence="3">
    <location>
        <begin position="69"/>
        <end position="93"/>
    </location>
</feature>
<evidence type="ECO:0000313" key="6">
    <source>
        <dbReference type="EMBL" id="QUB87510.1"/>
    </source>
</evidence>
<dbReference type="Gene3D" id="3.60.21.10">
    <property type="match status" value="1"/>
</dbReference>
<dbReference type="Proteomes" id="UP000060345">
    <property type="component" value="Chromosome 1"/>
</dbReference>
<gene>
    <name evidence="5" type="ORF">ADJ77_01485</name>
    <name evidence="6" type="ORF">J5A51_08625</name>
</gene>
<dbReference type="InterPro" id="IPR004843">
    <property type="entry name" value="Calcineurin-like_PHP"/>
</dbReference>
<dbReference type="InterPro" id="IPR051158">
    <property type="entry name" value="Metallophosphoesterase_sf"/>
</dbReference>
<dbReference type="PANTHER" id="PTHR31302">
    <property type="entry name" value="TRANSMEMBRANE PROTEIN WITH METALLOPHOSPHOESTERASE DOMAIN-RELATED"/>
    <property type="match status" value="1"/>
</dbReference>
<keyword evidence="2" id="KW-0378">Hydrolase</keyword>
<feature type="domain" description="Calcineurin-like phosphoesterase" evidence="4">
    <location>
        <begin position="152"/>
        <end position="332"/>
    </location>
</feature>
<feature type="transmembrane region" description="Helical" evidence="3">
    <location>
        <begin position="105"/>
        <end position="125"/>
    </location>
</feature>
<dbReference type="GO" id="GO:0009245">
    <property type="term" value="P:lipid A biosynthetic process"/>
    <property type="evidence" value="ECO:0007669"/>
    <property type="project" value="TreeGrafter"/>
</dbReference>
<dbReference type="Pfam" id="PF00149">
    <property type="entry name" value="Metallophos"/>
    <property type="match status" value="1"/>
</dbReference>
<reference evidence="6 8" key="2">
    <citation type="submission" date="2021-03" db="EMBL/GenBank/DDBJ databases">
        <title>Human Oral Microbial Genomes.</title>
        <authorList>
            <person name="Johnston C.D."/>
            <person name="Chen T."/>
            <person name="Dewhirst F.E."/>
        </authorList>
    </citation>
    <scope>NUCLEOTIDE SEQUENCE [LARGE SCALE GENOMIC DNA]</scope>
    <source>
        <strain evidence="6 8">W1435</strain>
    </source>
</reference>
<dbReference type="RefSeq" id="WP_025077927.1">
    <property type="nucleotide sequence ID" value="NZ_BAKO01000006.1"/>
</dbReference>
<name>A0A0K1NHK2_9BACT</name>
<keyword evidence="3" id="KW-0472">Membrane</keyword>
<dbReference type="GO" id="GO:0016020">
    <property type="term" value="C:membrane"/>
    <property type="evidence" value="ECO:0007669"/>
    <property type="project" value="GOC"/>
</dbReference>
<protein>
    <submittedName>
        <fullName evidence="6">Metallophosphoesterase family protein</fullName>
    </submittedName>
    <submittedName>
        <fullName evidence="5">Serine/threonine protein phosphatase</fullName>
    </submittedName>
</protein>
<evidence type="ECO:0000256" key="2">
    <source>
        <dbReference type="ARBA" id="ARBA00022801"/>
    </source>
</evidence>
<keyword evidence="3" id="KW-0812">Transmembrane</keyword>
<evidence type="ECO:0000259" key="4">
    <source>
        <dbReference type="Pfam" id="PF00149"/>
    </source>
</evidence>
<proteinExistence type="predicted"/>
<evidence type="ECO:0000313" key="5">
    <source>
        <dbReference type="EMBL" id="AKU68559.1"/>
    </source>
</evidence>